<dbReference type="EMBL" id="KN834722">
    <property type="protein sequence ID" value="KIK10410.1"/>
    <property type="molecule type" value="Genomic_DNA"/>
</dbReference>
<evidence type="ECO:0000313" key="2">
    <source>
        <dbReference type="Proteomes" id="UP000054018"/>
    </source>
</evidence>
<name>A0A0C9XDQ1_9AGAM</name>
<keyword evidence="2" id="KW-1185">Reference proteome</keyword>
<feature type="non-terminal residue" evidence="1">
    <location>
        <position position="95"/>
    </location>
</feature>
<reference evidence="2" key="2">
    <citation type="submission" date="2015-01" db="EMBL/GenBank/DDBJ databases">
        <title>Evolutionary Origins and Diversification of the Mycorrhizal Mutualists.</title>
        <authorList>
            <consortium name="DOE Joint Genome Institute"/>
            <consortium name="Mycorrhizal Genomics Consortium"/>
            <person name="Kohler A."/>
            <person name="Kuo A."/>
            <person name="Nagy L.G."/>
            <person name="Floudas D."/>
            <person name="Copeland A."/>
            <person name="Barry K.W."/>
            <person name="Cichocki N."/>
            <person name="Veneault-Fourrey C."/>
            <person name="LaButti K."/>
            <person name="Lindquist E.A."/>
            <person name="Lipzen A."/>
            <person name="Lundell T."/>
            <person name="Morin E."/>
            <person name="Murat C."/>
            <person name="Riley R."/>
            <person name="Ohm R."/>
            <person name="Sun H."/>
            <person name="Tunlid A."/>
            <person name="Henrissat B."/>
            <person name="Grigoriev I.V."/>
            <person name="Hibbett D.S."/>
            <person name="Martin F."/>
        </authorList>
    </citation>
    <scope>NUCLEOTIDE SEQUENCE [LARGE SCALE GENOMIC DNA]</scope>
    <source>
        <strain evidence="2">441</strain>
    </source>
</reference>
<dbReference type="Proteomes" id="UP000054018">
    <property type="component" value="Unassembled WGS sequence"/>
</dbReference>
<gene>
    <name evidence="1" type="ORF">PISMIDRAFT_691041</name>
</gene>
<organism evidence="1 2">
    <name type="scientific">Pisolithus microcarpus 441</name>
    <dbReference type="NCBI Taxonomy" id="765257"/>
    <lineage>
        <taxon>Eukaryota</taxon>
        <taxon>Fungi</taxon>
        <taxon>Dikarya</taxon>
        <taxon>Basidiomycota</taxon>
        <taxon>Agaricomycotina</taxon>
        <taxon>Agaricomycetes</taxon>
        <taxon>Agaricomycetidae</taxon>
        <taxon>Boletales</taxon>
        <taxon>Sclerodermatineae</taxon>
        <taxon>Pisolithaceae</taxon>
        <taxon>Pisolithus</taxon>
    </lineage>
</organism>
<proteinExistence type="predicted"/>
<dbReference type="AlphaFoldDB" id="A0A0C9XDQ1"/>
<dbReference type="HOGENOM" id="CLU_2378468_0_0_1"/>
<reference evidence="1 2" key="1">
    <citation type="submission" date="2014-04" db="EMBL/GenBank/DDBJ databases">
        <authorList>
            <consortium name="DOE Joint Genome Institute"/>
            <person name="Kuo A."/>
            <person name="Kohler A."/>
            <person name="Costa M.D."/>
            <person name="Nagy L.G."/>
            <person name="Floudas D."/>
            <person name="Copeland A."/>
            <person name="Barry K.W."/>
            <person name="Cichocki N."/>
            <person name="Veneault-Fourrey C."/>
            <person name="LaButti K."/>
            <person name="Lindquist E.A."/>
            <person name="Lipzen A."/>
            <person name="Lundell T."/>
            <person name="Morin E."/>
            <person name="Murat C."/>
            <person name="Sun H."/>
            <person name="Tunlid A."/>
            <person name="Henrissat B."/>
            <person name="Grigoriev I.V."/>
            <person name="Hibbett D.S."/>
            <person name="Martin F."/>
            <person name="Nordberg H.P."/>
            <person name="Cantor M.N."/>
            <person name="Hua S.X."/>
        </authorList>
    </citation>
    <scope>NUCLEOTIDE SEQUENCE [LARGE SCALE GENOMIC DNA]</scope>
    <source>
        <strain evidence="1 2">441</strain>
    </source>
</reference>
<sequence length="95" mass="10837">MYDTTSSMPLATSQARYKGCRRRHFPSYVSFLIYLMSCSRIIHTEPTDKHHRLTKSLSPLAAPLSPYYVWPPKKVPLCLLGPRCVGACNRPLDQI</sequence>
<accession>A0A0C9XDQ1</accession>
<protein>
    <submittedName>
        <fullName evidence="1">Uncharacterized protein</fullName>
    </submittedName>
</protein>
<evidence type="ECO:0000313" key="1">
    <source>
        <dbReference type="EMBL" id="KIK10410.1"/>
    </source>
</evidence>